<evidence type="ECO:0000313" key="5">
    <source>
        <dbReference type="EMBL" id="VVC86764.1"/>
    </source>
</evidence>
<dbReference type="InterPro" id="IPR019775">
    <property type="entry name" value="WD40_repeat_CS"/>
</dbReference>
<keyword evidence="1 3" id="KW-0853">WD repeat</keyword>
<keyword evidence="6" id="KW-1185">Reference proteome</keyword>
<dbReference type="PANTHER" id="PTHR44163">
    <property type="entry name" value="U3 SMALL NUCLEOLAR RNA-ASSOCIATED PROTEIN 4 HOMOLOG"/>
    <property type="match status" value="1"/>
</dbReference>
<reference evidence="5 6" key="1">
    <citation type="submission" date="2017-07" db="EMBL/GenBank/DDBJ databases">
        <authorList>
            <person name="Talla V."/>
            <person name="Backstrom N."/>
        </authorList>
    </citation>
    <scope>NUCLEOTIDE SEQUENCE [LARGE SCALE GENOMIC DNA]</scope>
</reference>
<organism evidence="5 6">
    <name type="scientific">Leptidea sinapis</name>
    <dbReference type="NCBI Taxonomy" id="189913"/>
    <lineage>
        <taxon>Eukaryota</taxon>
        <taxon>Metazoa</taxon>
        <taxon>Ecdysozoa</taxon>
        <taxon>Arthropoda</taxon>
        <taxon>Hexapoda</taxon>
        <taxon>Insecta</taxon>
        <taxon>Pterygota</taxon>
        <taxon>Neoptera</taxon>
        <taxon>Endopterygota</taxon>
        <taxon>Lepidoptera</taxon>
        <taxon>Glossata</taxon>
        <taxon>Ditrysia</taxon>
        <taxon>Papilionoidea</taxon>
        <taxon>Pieridae</taxon>
        <taxon>Dismorphiinae</taxon>
        <taxon>Leptidea</taxon>
    </lineage>
</organism>
<sequence>METKIHRIRYYNPEPKGINCISYEKKSKLLALSRKDASIEIWDLTHAPYLIKFIPGLENSSVEALGWVNERLLSTGLGGALIEWDLEKLCIKNTVILTGYEAWCLDVSEENTLVAIGTEQGYLNLYSVENNDIVYKKLFDKQEGRILCCKFDKTGNMLVTGSIDNIRVWNVHNGQATCRISCSRRGKEVIVWCVGILSDNTIISGDSHGRLTFWDGVMGDQIETYATHKADVLSLVISDDEQSLYCSGVDPIITMFMKVSKTVEKQASSQWVKNVQRNIHEHDVRGLALNDERLISVGEDGYLTLSSFPPKRVMRIPPMIPSPRTLICPQRRLLLLRYKNYLEVWKLGAYAKDERGKAVLNILNIKDVIQNNSSSLEQDTDLPLMPQMECNERRTLKLTEEPLKLTSIHAKGKKDIKCCDISPSGELIIYSTDSHC</sequence>
<dbReference type="Pfam" id="PF12894">
    <property type="entry name" value="ANAPC4_WD40"/>
    <property type="match status" value="1"/>
</dbReference>
<dbReference type="PROSITE" id="PS50082">
    <property type="entry name" value="WD_REPEATS_2"/>
    <property type="match status" value="1"/>
</dbReference>
<dbReference type="GO" id="GO:0000462">
    <property type="term" value="P:maturation of SSU-rRNA from tricistronic rRNA transcript (SSU-rRNA, 5.8S rRNA, LSU-rRNA)"/>
    <property type="evidence" value="ECO:0007669"/>
    <property type="project" value="InterPro"/>
</dbReference>
<dbReference type="InterPro" id="IPR024977">
    <property type="entry name" value="Apc4-like_WD40_dom"/>
</dbReference>
<proteinExistence type="predicted"/>
<dbReference type="GO" id="GO:0030686">
    <property type="term" value="C:90S preribosome"/>
    <property type="evidence" value="ECO:0007669"/>
    <property type="project" value="InterPro"/>
</dbReference>
<name>A0A5E4PLC3_9NEOP</name>
<evidence type="ECO:0000256" key="3">
    <source>
        <dbReference type="PROSITE-ProRule" id="PRU00221"/>
    </source>
</evidence>
<gene>
    <name evidence="5" type="ORF">LSINAPIS_LOCUS527</name>
</gene>
<dbReference type="InterPro" id="IPR001680">
    <property type="entry name" value="WD40_rpt"/>
</dbReference>
<dbReference type="PANTHER" id="PTHR44163:SF1">
    <property type="entry name" value="U3 SMALL NUCLEOLAR RNA-ASSOCIATED PROTEIN 4 HOMOLOG"/>
    <property type="match status" value="1"/>
</dbReference>
<feature type="repeat" description="WD" evidence="3">
    <location>
        <begin position="11"/>
        <end position="44"/>
    </location>
</feature>
<feature type="domain" description="Anaphase-promoting complex subunit 4-like WD40" evidence="4">
    <location>
        <begin position="108"/>
        <end position="193"/>
    </location>
</feature>
<dbReference type="GO" id="GO:0003723">
    <property type="term" value="F:RNA binding"/>
    <property type="evidence" value="ECO:0007669"/>
    <property type="project" value="TreeGrafter"/>
</dbReference>
<dbReference type="InterPro" id="IPR015943">
    <property type="entry name" value="WD40/YVTN_repeat-like_dom_sf"/>
</dbReference>
<evidence type="ECO:0000256" key="1">
    <source>
        <dbReference type="ARBA" id="ARBA00022574"/>
    </source>
</evidence>
<dbReference type="SUPFAM" id="SSF50978">
    <property type="entry name" value="WD40 repeat-like"/>
    <property type="match status" value="1"/>
</dbReference>
<dbReference type="SMART" id="SM00320">
    <property type="entry name" value="WD40"/>
    <property type="match status" value="6"/>
</dbReference>
<accession>A0A5E4PLC3</accession>
<dbReference type="GO" id="GO:0034455">
    <property type="term" value="C:t-UTP complex"/>
    <property type="evidence" value="ECO:0007669"/>
    <property type="project" value="TreeGrafter"/>
</dbReference>
<dbReference type="InterPro" id="IPR046351">
    <property type="entry name" value="UTP4"/>
</dbReference>
<dbReference type="GO" id="GO:0032040">
    <property type="term" value="C:small-subunit processome"/>
    <property type="evidence" value="ECO:0007669"/>
    <property type="project" value="TreeGrafter"/>
</dbReference>
<dbReference type="Gene3D" id="2.130.10.10">
    <property type="entry name" value="YVTN repeat-like/Quinoprotein amine dehydrogenase"/>
    <property type="match status" value="2"/>
</dbReference>
<dbReference type="AlphaFoldDB" id="A0A5E4PLC3"/>
<dbReference type="Proteomes" id="UP000324832">
    <property type="component" value="Unassembled WGS sequence"/>
</dbReference>
<protein>
    <recommendedName>
        <fullName evidence="4">Anaphase-promoting complex subunit 4-like WD40 domain-containing protein</fullName>
    </recommendedName>
</protein>
<evidence type="ECO:0000259" key="4">
    <source>
        <dbReference type="Pfam" id="PF12894"/>
    </source>
</evidence>
<keyword evidence="2" id="KW-0677">Repeat</keyword>
<evidence type="ECO:0000313" key="6">
    <source>
        <dbReference type="Proteomes" id="UP000324832"/>
    </source>
</evidence>
<dbReference type="EMBL" id="FZQP02000016">
    <property type="protein sequence ID" value="VVC86764.1"/>
    <property type="molecule type" value="Genomic_DNA"/>
</dbReference>
<dbReference type="InterPro" id="IPR036322">
    <property type="entry name" value="WD40_repeat_dom_sf"/>
</dbReference>
<evidence type="ECO:0000256" key="2">
    <source>
        <dbReference type="ARBA" id="ARBA00022737"/>
    </source>
</evidence>
<dbReference type="PROSITE" id="PS00678">
    <property type="entry name" value="WD_REPEATS_1"/>
    <property type="match status" value="1"/>
</dbReference>